<keyword evidence="3" id="KW-0963">Cytoplasm</keyword>
<evidence type="ECO:0000256" key="2">
    <source>
        <dbReference type="ARBA" id="ARBA00008518"/>
    </source>
</evidence>
<sequence>MPEPPWPPGTAPPPPLPMVPRGVAPVPVPVPCRCGAPAQAHCGQAGGTRGGVSAHARRPRPPRGRSAPTGWGAPWRPGLARCSPLSRAPPDGGEGRGGRPRGRGRGRGGGRRGNPGSSSTGSGPSPSAYAQPARGPARAQLPALPFARTRRGVPGGAAGPSRCRPPAPRRPPAAAAAAGEGPAEHARHRPPPSPRLRRSLQQTGASAAAAAAAAAGTGAGSGRGAMAEGEDLQTFTSIMDALVRISTSMKNMERELVCPVCKEMYKQPLALPCTHNVCHVCASEVLLQHGYLCCDPTSEPSSPAATPSTRSPRLGRRAVPKPDRLDRLLKSGFGTYPGRKRGTVHPQTVSFPCPACQRDVDLGERGLGSLFRNLTLERVVERYRQTINISAAIMCQFCKPPQLEATKGCTECKSSFCNECFKLYHPWGTQKAQHEPTPPTLTFRPKGLMCPEHKEEVTHYCKTCQRLVCQLCRVRRTHTSHKITPVLSAYQALREKLTKSLAYILSSQDTVQTQIAELEETVKHTEVNGSLAKEEVSQLIQGLCAMLEEKRATLLQAIEECQQERLASLHCQIQEHQAMLENSGMVGYAQEVLKETDHPCFVQAAKQLHNRILRATDSLQSFRPAATASFSHFQLDVSRELKLLTDLAFIRAPEAPVIDTQRTYAYDQIFLCWRLPQHSPPAWHYTVEYRKTDAKAKGLKLWQRREEVRGTSALVEYLDTDSVYVLRVKGCNKAGFGEYSEDIYLHTPPAPVLNFFLDNRWGFNRDRLAISKDQRAVRSVPGIPMLFAAERLMTSCHLSIDLVIGDVAITQGKSYWACCVDPSSYLVKVGVGLESKLQEWFQVPQDVVSPRYDPDSGHDSGAEDTTVEAPPPYAFLTIGMGKILLSHGSALTSRDPNGCTVPLPPRIGICLDYEQGKVSFYDAVSFRELWECGVDCSGPVCPAFCFIGGGALHLQELVANKQERKVTIGGFAKLD</sequence>
<reference evidence="18" key="2">
    <citation type="submission" date="2025-09" db="UniProtKB">
        <authorList>
            <consortium name="Ensembl"/>
        </authorList>
    </citation>
    <scope>IDENTIFICATION</scope>
</reference>
<dbReference type="PROSITE" id="PS50089">
    <property type="entry name" value="ZF_RING_2"/>
    <property type="match status" value="1"/>
</dbReference>
<dbReference type="Proteomes" id="UP000694562">
    <property type="component" value="Unplaced"/>
</dbReference>
<evidence type="ECO:0000256" key="8">
    <source>
        <dbReference type="ARBA" id="ARBA00023054"/>
    </source>
</evidence>
<evidence type="ECO:0000256" key="4">
    <source>
        <dbReference type="ARBA" id="ARBA00022723"/>
    </source>
</evidence>
<evidence type="ECO:0000256" key="1">
    <source>
        <dbReference type="ARBA" id="ARBA00004245"/>
    </source>
</evidence>
<evidence type="ECO:0000256" key="9">
    <source>
        <dbReference type="ARBA" id="ARBA00023212"/>
    </source>
</evidence>
<feature type="compositionally biased region" description="Low complexity" evidence="12">
    <location>
        <begin position="297"/>
        <end position="312"/>
    </location>
</feature>
<feature type="domain" description="B box-type" evidence="14">
    <location>
        <begin position="445"/>
        <end position="486"/>
    </location>
</feature>
<dbReference type="GO" id="GO:0007409">
    <property type="term" value="P:axonogenesis"/>
    <property type="evidence" value="ECO:0007669"/>
    <property type="project" value="TreeGrafter"/>
</dbReference>
<feature type="compositionally biased region" description="Pro residues" evidence="12">
    <location>
        <begin position="1"/>
        <end position="18"/>
    </location>
</feature>
<keyword evidence="5" id="KW-0677">Repeat</keyword>
<feature type="compositionally biased region" description="Basic residues" evidence="12">
    <location>
        <begin position="98"/>
        <end position="110"/>
    </location>
</feature>
<dbReference type="PANTHER" id="PTHR24099">
    <property type="entry name" value="E3 UBIQUITIN-PROTEIN LIGASE TRIM36-RELATED"/>
    <property type="match status" value="1"/>
</dbReference>
<dbReference type="FunFam" id="4.10.830.40:FF:000001">
    <property type="entry name" value="E3 ubiquitin-protein ligase TRIM9 isoform X1"/>
    <property type="match status" value="1"/>
</dbReference>
<dbReference type="InterPro" id="IPR036116">
    <property type="entry name" value="FN3_sf"/>
</dbReference>
<evidence type="ECO:0000259" key="13">
    <source>
        <dbReference type="PROSITE" id="PS50089"/>
    </source>
</evidence>
<evidence type="ECO:0000256" key="7">
    <source>
        <dbReference type="ARBA" id="ARBA00022833"/>
    </source>
</evidence>
<dbReference type="CDD" id="cd12895">
    <property type="entry name" value="SPRY_PRY_TRIM46"/>
    <property type="match status" value="1"/>
</dbReference>
<accession>A0A8C4TY74</accession>
<evidence type="ECO:0000313" key="19">
    <source>
        <dbReference type="Proteomes" id="UP000694562"/>
    </source>
</evidence>
<reference evidence="18" key="1">
    <citation type="submission" date="2025-08" db="UniProtKB">
        <authorList>
            <consortium name="Ensembl"/>
        </authorList>
    </citation>
    <scope>IDENTIFICATION</scope>
</reference>
<evidence type="ECO:0000259" key="17">
    <source>
        <dbReference type="PROSITE" id="PS51262"/>
    </source>
</evidence>
<dbReference type="SMART" id="SM00336">
    <property type="entry name" value="BBOX"/>
    <property type="match status" value="1"/>
</dbReference>
<dbReference type="GO" id="GO:0044304">
    <property type="term" value="C:main axon"/>
    <property type="evidence" value="ECO:0007669"/>
    <property type="project" value="TreeGrafter"/>
</dbReference>
<dbReference type="Gene3D" id="4.10.830.40">
    <property type="match status" value="1"/>
</dbReference>
<dbReference type="InterPro" id="IPR013783">
    <property type="entry name" value="Ig-like_fold"/>
</dbReference>
<dbReference type="OMA" id="RTCGTYP"/>
<dbReference type="CDD" id="cd16757">
    <property type="entry name" value="RING-HC_TRIM46_C-I"/>
    <property type="match status" value="1"/>
</dbReference>
<dbReference type="Gene3D" id="1.20.5.170">
    <property type="match status" value="1"/>
</dbReference>
<dbReference type="PROSITE" id="PS00518">
    <property type="entry name" value="ZF_RING_1"/>
    <property type="match status" value="1"/>
</dbReference>
<dbReference type="CDD" id="cd00063">
    <property type="entry name" value="FN3"/>
    <property type="match status" value="1"/>
</dbReference>
<evidence type="ECO:0000256" key="6">
    <source>
        <dbReference type="ARBA" id="ARBA00022771"/>
    </source>
</evidence>
<dbReference type="InterPro" id="IPR035731">
    <property type="entry name" value="SPRY/PRY_TRIM46"/>
</dbReference>
<dbReference type="Pfam" id="PF00097">
    <property type="entry name" value="zf-C3HC4"/>
    <property type="match status" value="1"/>
</dbReference>
<dbReference type="InterPro" id="IPR001841">
    <property type="entry name" value="Znf_RING"/>
</dbReference>
<dbReference type="InterPro" id="IPR040859">
    <property type="entry name" value="Midline-1_COS"/>
</dbReference>
<dbReference type="InterPro" id="IPR050617">
    <property type="entry name" value="E3_ligase_FN3/SPRY"/>
</dbReference>
<dbReference type="SUPFAM" id="SSF49265">
    <property type="entry name" value="Fibronectin type III"/>
    <property type="match status" value="1"/>
</dbReference>
<feature type="region of interest" description="Disordered" evidence="12">
    <location>
        <begin position="1"/>
        <end position="212"/>
    </location>
</feature>
<evidence type="ECO:0000256" key="3">
    <source>
        <dbReference type="ARBA" id="ARBA00022490"/>
    </source>
</evidence>
<dbReference type="GO" id="GO:0001764">
    <property type="term" value="P:neuron migration"/>
    <property type="evidence" value="ECO:0007669"/>
    <property type="project" value="TreeGrafter"/>
</dbReference>
<evidence type="ECO:0000256" key="10">
    <source>
        <dbReference type="PROSITE-ProRule" id="PRU00024"/>
    </source>
</evidence>
<dbReference type="Pfam" id="PF00041">
    <property type="entry name" value="fn3"/>
    <property type="match status" value="1"/>
</dbReference>
<dbReference type="InterPro" id="IPR001870">
    <property type="entry name" value="B30.2/SPRY"/>
</dbReference>
<dbReference type="InterPro" id="IPR013320">
    <property type="entry name" value="ConA-like_dom_sf"/>
</dbReference>
<keyword evidence="6 10" id="KW-0863">Zinc-finger</keyword>
<dbReference type="SUPFAM" id="SSF57850">
    <property type="entry name" value="RING/U-box"/>
    <property type="match status" value="1"/>
</dbReference>
<dbReference type="InterPro" id="IPR003961">
    <property type="entry name" value="FN3_dom"/>
</dbReference>
<dbReference type="SUPFAM" id="SSF57845">
    <property type="entry name" value="B-box zinc-binding domain"/>
    <property type="match status" value="1"/>
</dbReference>
<dbReference type="AlphaFoldDB" id="A0A8C4TY74"/>
<dbReference type="PANTHER" id="PTHR24099:SF20">
    <property type="entry name" value="TRIPARTITE MOTIF-CONTAINING PROTEIN 46"/>
    <property type="match status" value="1"/>
</dbReference>
<feature type="domain" description="RING-type" evidence="13">
    <location>
        <begin position="258"/>
        <end position="294"/>
    </location>
</feature>
<dbReference type="Pfam" id="PF18568">
    <property type="entry name" value="COS"/>
    <property type="match status" value="1"/>
</dbReference>
<evidence type="ECO:0000259" key="14">
    <source>
        <dbReference type="PROSITE" id="PS50119"/>
    </source>
</evidence>
<feature type="compositionally biased region" description="Low complexity" evidence="12">
    <location>
        <begin position="19"/>
        <end position="37"/>
    </location>
</feature>
<keyword evidence="19" id="KW-1185">Reference proteome</keyword>
<dbReference type="PROSITE" id="PS50188">
    <property type="entry name" value="B302_SPRY"/>
    <property type="match status" value="1"/>
</dbReference>
<dbReference type="Pfam" id="PF00643">
    <property type="entry name" value="zf-B_box"/>
    <property type="match status" value="1"/>
</dbReference>
<dbReference type="InterPro" id="IPR017907">
    <property type="entry name" value="Znf_RING_CS"/>
</dbReference>
<dbReference type="PROSITE" id="PS50853">
    <property type="entry name" value="FN3"/>
    <property type="match status" value="1"/>
</dbReference>
<evidence type="ECO:0000259" key="15">
    <source>
        <dbReference type="PROSITE" id="PS50188"/>
    </source>
</evidence>
<feature type="compositionally biased region" description="Low complexity" evidence="12">
    <location>
        <begin position="199"/>
        <end position="212"/>
    </location>
</feature>
<dbReference type="Ensembl" id="ENSFTIT00000003059.1">
    <property type="protein sequence ID" value="ENSFTIP00000002921.1"/>
    <property type="gene ID" value="ENSFTIG00000002023.1"/>
</dbReference>
<comment type="similarity">
    <text evidence="2">Belongs to the TRIM/RBCC family.</text>
</comment>
<dbReference type="GO" id="GO:0001578">
    <property type="term" value="P:microtubule bundle formation"/>
    <property type="evidence" value="ECO:0007669"/>
    <property type="project" value="TreeGrafter"/>
</dbReference>
<dbReference type="CDD" id="cd19786">
    <property type="entry name" value="Bbox2_TRIM46_C-I"/>
    <property type="match status" value="1"/>
</dbReference>
<evidence type="ECO:0000256" key="5">
    <source>
        <dbReference type="ARBA" id="ARBA00022737"/>
    </source>
</evidence>
<evidence type="ECO:0000256" key="12">
    <source>
        <dbReference type="SAM" id="MobiDB-lite"/>
    </source>
</evidence>
<feature type="compositionally biased region" description="Low complexity" evidence="12">
    <location>
        <begin position="172"/>
        <end position="181"/>
    </location>
</feature>
<feature type="domain" description="COS" evidence="17">
    <location>
        <begin position="593"/>
        <end position="650"/>
    </location>
</feature>
<dbReference type="InterPro" id="IPR043136">
    <property type="entry name" value="B30.2/SPRY_sf"/>
</dbReference>
<dbReference type="Gene3D" id="2.60.40.10">
    <property type="entry name" value="Immunoglobulins"/>
    <property type="match status" value="1"/>
</dbReference>
<dbReference type="OrthoDB" id="10040278at2759"/>
<keyword evidence="8 11" id="KW-0175">Coiled coil</keyword>
<dbReference type="InterPro" id="IPR000315">
    <property type="entry name" value="Znf_B-box"/>
</dbReference>
<dbReference type="Gene3D" id="3.30.160.60">
    <property type="entry name" value="Classic Zinc Finger"/>
    <property type="match status" value="1"/>
</dbReference>
<dbReference type="SUPFAM" id="SSF49899">
    <property type="entry name" value="Concanavalin A-like lectins/glucanases"/>
    <property type="match status" value="1"/>
</dbReference>
<dbReference type="CDD" id="cd19849">
    <property type="entry name" value="Bbox1_TRIM46_C-I"/>
    <property type="match status" value="1"/>
</dbReference>
<protein>
    <submittedName>
        <fullName evidence="18">Tripartite motif containing 46</fullName>
    </submittedName>
</protein>
<feature type="coiled-coil region" evidence="11">
    <location>
        <begin position="508"/>
        <end position="564"/>
    </location>
</feature>
<dbReference type="PROSITE" id="PS50119">
    <property type="entry name" value="ZF_BBOX"/>
    <property type="match status" value="1"/>
</dbReference>
<dbReference type="GO" id="GO:1904115">
    <property type="term" value="C:axon cytoplasm"/>
    <property type="evidence" value="ECO:0007669"/>
    <property type="project" value="GOC"/>
</dbReference>
<keyword evidence="4" id="KW-0479">Metal-binding</keyword>
<feature type="compositionally biased region" description="Basic residues" evidence="12">
    <location>
        <begin position="186"/>
        <end position="198"/>
    </location>
</feature>
<feature type="compositionally biased region" description="Low complexity" evidence="12">
    <location>
        <begin position="114"/>
        <end position="127"/>
    </location>
</feature>
<dbReference type="SMART" id="SM00184">
    <property type="entry name" value="RING"/>
    <property type="match status" value="1"/>
</dbReference>
<evidence type="ECO:0000256" key="11">
    <source>
        <dbReference type="SAM" id="Coils"/>
    </source>
</evidence>
<keyword evidence="7" id="KW-0862">Zinc</keyword>
<evidence type="ECO:0000259" key="16">
    <source>
        <dbReference type="PROSITE" id="PS50853"/>
    </source>
</evidence>
<organism evidence="18 19">
    <name type="scientific">Falco tinnunculus</name>
    <name type="common">Common kestrel</name>
    <dbReference type="NCBI Taxonomy" id="100819"/>
    <lineage>
        <taxon>Eukaryota</taxon>
        <taxon>Metazoa</taxon>
        <taxon>Chordata</taxon>
        <taxon>Craniata</taxon>
        <taxon>Vertebrata</taxon>
        <taxon>Euteleostomi</taxon>
        <taxon>Archelosauria</taxon>
        <taxon>Archosauria</taxon>
        <taxon>Dinosauria</taxon>
        <taxon>Saurischia</taxon>
        <taxon>Theropoda</taxon>
        <taxon>Coelurosauria</taxon>
        <taxon>Aves</taxon>
        <taxon>Neognathae</taxon>
        <taxon>Neoaves</taxon>
        <taxon>Telluraves</taxon>
        <taxon>Australaves</taxon>
        <taxon>Falconiformes</taxon>
        <taxon>Falconidae</taxon>
        <taxon>Falco</taxon>
    </lineage>
</organism>
<dbReference type="GO" id="GO:0005856">
    <property type="term" value="C:cytoskeleton"/>
    <property type="evidence" value="ECO:0007669"/>
    <property type="project" value="UniProtKB-SubCell"/>
</dbReference>
<feature type="domain" description="Fibronectin type-III" evidence="16">
    <location>
        <begin position="652"/>
        <end position="750"/>
    </location>
</feature>
<evidence type="ECO:0000313" key="18">
    <source>
        <dbReference type="Ensembl" id="ENSFTIP00000002921.1"/>
    </source>
</evidence>
<comment type="subcellular location">
    <subcellularLocation>
        <location evidence="1">Cytoplasm</location>
        <location evidence="1">Cytoskeleton</location>
    </subcellularLocation>
</comment>
<keyword evidence="9" id="KW-0206">Cytoskeleton</keyword>
<dbReference type="Gene3D" id="3.30.40.10">
    <property type="entry name" value="Zinc/RING finger domain, C3HC4 (zinc finger)"/>
    <property type="match status" value="1"/>
</dbReference>
<dbReference type="InterPro" id="IPR013083">
    <property type="entry name" value="Znf_RING/FYVE/PHD"/>
</dbReference>
<feature type="domain" description="B30.2/SPRY" evidence="15">
    <location>
        <begin position="735"/>
        <end position="963"/>
    </location>
</feature>
<name>A0A8C4TY74_FALTI</name>
<dbReference type="GO" id="GO:0048490">
    <property type="term" value="P:anterograde synaptic vesicle transport"/>
    <property type="evidence" value="ECO:0007669"/>
    <property type="project" value="TreeGrafter"/>
</dbReference>
<dbReference type="InterPro" id="IPR018957">
    <property type="entry name" value="Znf_C3HC4_RING-type"/>
</dbReference>
<dbReference type="PROSITE" id="PS51262">
    <property type="entry name" value="COS"/>
    <property type="match status" value="1"/>
</dbReference>
<dbReference type="GO" id="GO:0008270">
    <property type="term" value="F:zinc ion binding"/>
    <property type="evidence" value="ECO:0007669"/>
    <property type="project" value="UniProtKB-KW"/>
</dbReference>
<proteinExistence type="inferred from homology"/>
<dbReference type="InterPro" id="IPR017903">
    <property type="entry name" value="COS_domain"/>
</dbReference>
<dbReference type="Gene3D" id="2.60.120.920">
    <property type="match status" value="1"/>
</dbReference>
<feature type="region of interest" description="Disordered" evidence="12">
    <location>
        <begin position="297"/>
        <end position="320"/>
    </location>
</feature>